<comment type="similarity">
    <text evidence="2">Belongs to the TMEM144 family.</text>
</comment>
<evidence type="ECO:0000256" key="5">
    <source>
        <dbReference type="ARBA" id="ARBA00023136"/>
    </source>
</evidence>
<keyword evidence="5 6" id="KW-0472">Membrane</keyword>
<keyword evidence="4 6" id="KW-1133">Transmembrane helix</keyword>
<evidence type="ECO:0000313" key="7">
    <source>
        <dbReference type="EMBL" id="CAD9662406.1"/>
    </source>
</evidence>
<dbReference type="EMBL" id="HBHI01008851">
    <property type="protein sequence ID" value="CAD9662408.1"/>
    <property type="molecule type" value="Transcribed_RNA"/>
</dbReference>
<dbReference type="Pfam" id="PF07857">
    <property type="entry name" value="TMEM144"/>
    <property type="match status" value="1"/>
</dbReference>
<accession>A0A6U0QYS8</accession>
<evidence type="ECO:0000313" key="8">
    <source>
        <dbReference type="EMBL" id="CAD9662408.1"/>
    </source>
</evidence>
<dbReference type="PANTHER" id="PTHR16119">
    <property type="entry name" value="TRANSMEMBRANE PROTEIN 144"/>
    <property type="match status" value="1"/>
</dbReference>
<proteinExistence type="inferred from homology"/>
<dbReference type="InterPro" id="IPR010651">
    <property type="entry name" value="Sugar_transport"/>
</dbReference>
<reference evidence="8" key="1">
    <citation type="submission" date="2021-01" db="EMBL/GenBank/DDBJ databases">
        <authorList>
            <person name="Corre E."/>
            <person name="Pelletier E."/>
            <person name="Niang G."/>
            <person name="Scheremetjew M."/>
            <person name="Finn R."/>
            <person name="Kale V."/>
            <person name="Holt S."/>
            <person name="Cochrane G."/>
            <person name="Meng A."/>
            <person name="Brown T."/>
            <person name="Cohen L."/>
        </authorList>
    </citation>
    <scope>NUCLEOTIDE SEQUENCE</scope>
    <source>
        <strain evidence="8">CCMP1452</strain>
    </source>
</reference>
<keyword evidence="3 6" id="KW-0812">Transmembrane</keyword>
<evidence type="ECO:0000256" key="2">
    <source>
        <dbReference type="ARBA" id="ARBA00005731"/>
    </source>
</evidence>
<comment type="subcellular location">
    <subcellularLocation>
        <location evidence="1">Membrane</location>
        <topology evidence="1">Multi-pass membrane protein</topology>
    </subcellularLocation>
</comment>
<evidence type="ECO:0000256" key="1">
    <source>
        <dbReference type="ARBA" id="ARBA00004141"/>
    </source>
</evidence>
<evidence type="ECO:0008006" key="9">
    <source>
        <dbReference type="Google" id="ProtNLM"/>
    </source>
</evidence>
<dbReference type="GO" id="GO:0015144">
    <property type="term" value="F:carbohydrate transmembrane transporter activity"/>
    <property type="evidence" value="ECO:0007669"/>
    <property type="project" value="InterPro"/>
</dbReference>
<sequence>MFEECSNSCGLIAAFISALCIGSFGVPLKSDACIKMNADPLIMQTYKTFMLFSTSWLVLLFGVPLQFTPFGILSGLFWILGGTAGIYAIRNAGLAVAIGTWAPTSVITSFFWGIFIFEEKIKSPTQVCVAILLLMTGLIGMGRYSKKFNIDDDLTRDDNSEKDEYNAHVCEAEEQTGHFKNPSKRGPGIVSEEEKPFLHNSSTVKNITEKVNNKLDKDRANIGGKCKTNFVYRLYSRLSRRDLGILAAVFNGCWGGTTMIPMHYARSHGIWGPGYLISFACGSMFVLIMLWMVRFGHHLYQTNYDLAASYQALPSFHFRELSVSGIFSGLLLCIGLFSSMIAILSLGQAIGNSLVNAKVIISGLWGIFFYKEITGKEFISKWLLSAAIAVFGILLLVYQK</sequence>
<feature type="transmembrane region" description="Helical" evidence="6">
    <location>
        <begin position="350"/>
        <end position="370"/>
    </location>
</feature>
<organism evidence="8">
    <name type="scientific">Eucampia antarctica</name>
    <dbReference type="NCBI Taxonomy" id="49252"/>
    <lineage>
        <taxon>Eukaryota</taxon>
        <taxon>Sar</taxon>
        <taxon>Stramenopiles</taxon>
        <taxon>Ochrophyta</taxon>
        <taxon>Bacillariophyta</taxon>
        <taxon>Mediophyceae</taxon>
        <taxon>Biddulphiophycidae</taxon>
        <taxon>Hemiaulales</taxon>
        <taxon>Hemiaulaceae</taxon>
        <taxon>Eucampia</taxon>
    </lineage>
</organism>
<evidence type="ECO:0000256" key="6">
    <source>
        <dbReference type="SAM" id="Phobius"/>
    </source>
</evidence>
<feature type="transmembrane region" description="Helical" evidence="6">
    <location>
        <begin position="92"/>
        <end position="117"/>
    </location>
</feature>
<evidence type="ECO:0000256" key="4">
    <source>
        <dbReference type="ARBA" id="ARBA00022989"/>
    </source>
</evidence>
<name>A0A6U0QYS8_9STRA</name>
<dbReference type="GO" id="GO:0016020">
    <property type="term" value="C:membrane"/>
    <property type="evidence" value="ECO:0007669"/>
    <property type="project" value="UniProtKB-SubCell"/>
</dbReference>
<dbReference type="EMBL" id="HBHI01008850">
    <property type="protein sequence ID" value="CAD9662406.1"/>
    <property type="molecule type" value="Transcribed_RNA"/>
</dbReference>
<feature type="transmembrane region" description="Helical" evidence="6">
    <location>
        <begin position="123"/>
        <end position="141"/>
    </location>
</feature>
<dbReference type="AlphaFoldDB" id="A0A6U0QYS8"/>
<feature type="transmembrane region" description="Helical" evidence="6">
    <location>
        <begin position="321"/>
        <end position="344"/>
    </location>
</feature>
<evidence type="ECO:0000256" key="3">
    <source>
        <dbReference type="ARBA" id="ARBA00022692"/>
    </source>
</evidence>
<feature type="transmembrane region" description="Helical" evidence="6">
    <location>
        <begin position="270"/>
        <end position="293"/>
    </location>
</feature>
<feature type="transmembrane region" description="Helical" evidence="6">
    <location>
        <begin position="56"/>
        <end position="80"/>
    </location>
</feature>
<feature type="transmembrane region" description="Helical" evidence="6">
    <location>
        <begin position="382"/>
        <end position="399"/>
    </location>
</feature>
<feature type="transmembrane region" description="Helical" evidence="6">
    <location>
        <begin position="243"/>
        <end position="264"/>
    </location>
</feature>
<protein>
    <recommendedName>
        <fullName evidence="9">EamA domain-containing protein</fullName>
    </recommendedName>
</protein>
<dbReference type="InterPro" id="IPR012435">
    <property type="entry name" value="TMEM144"/>
</dbReference>
<dbReference type="PANTHER" id="PTHR16119:SF17">
    <property type="entry name" value="TRANSMEMBRANE PROTEIN 144"/>
    <property type="match status" value="1"/>
</dbReference>
<gene>
    <name evidence="7" type="ORF">EANT1437_LOCUS4535</name>
    <name evidence="8" type="ORF">EANT1437_LOCUS4536</name>
</gene>